<evidence type="ECO:0000313" key="2">
    <source>
        <dbReference type="Proteomes" id="UP000501914"/>
    </source>
</evidence>
<protein>
    <submittedName>
        <fullName evidence="1">Alpha/beta hydrolase</fullName>
    </submittedName>
</protein>
<dbReference type="InterPro" id="IPR029058">
    <property type="entry name" value="AB_hydrolase_fold"/>
</dbReference>
<keyword evidence="1" id="KW-0378">Hydrolase</keyword>
<dbReference type="InterPro" id="IPR050583">
    <property type="entry name" value="Mycobacterial_A85_antigen"/>
</dbReference>
<dbReference type="SUPFAM" id="SSF53474">
    <property type="entry name" value="alpha/beta-Hydrolases"/>
    <property type="match status" value="1"/>
</dbReference>
<dbReference type="EMBL" id="CP048852">
    <property type="protein sequence ID" value="QIW78527.1"/>
    <property type="molecule type" value="Genomic_DNA"/>
</dbReference>
<dbReference type="GO" id="GO:0016787">
    <property type="term" value="F:hydrolase activity"/>
    <property type="evidence" value="ECO:0007669"/>
    <property type="project" value="UniProtKB-KW"/>
</dbReference>
<gene>
    <name evidence="1" type="ORF">G4P54_01030</name>
</gene>
<dbReference type="RefSeq" id="WP_167871502.1">
    <property type="nucleotide sequence ID" value="NZ_CP048852.1"/>
</dbReference>
<dbReference type="Proteomes" id="UP000501914">
    <property type="component" value="Chromosome"/>
</dbReference>
<dbReference type="AlphaFoldDB" id="A0A6H0WGB0"/>
<reference evidence="1 2" key="1">
    <citation type="submission" date="2020-02" db="EMBL/GenBank/DDBJ databases">
        <title>Genome sequencing, annotation and comparative genomic analysis of Bacillus tequilensis EA-CB0015, an effective biological control agent against Pseudocercospora fijiensis in banana plants.</title>
        <authorList>
            <person name="Cuellar-Gaviria T.Z."/>
            <person name="Ju K.-S."/>
            <person name="Villegas-Escobar V."/>
        </authorList>
    </citation>
    <scope>NUCLEOTIDE SEQUENCE [LARGE SCALE GENOMIC DNA]</scope>
    <source>
        <strain evidence="1 2">EA-CB0015</strain>
    </source>
</reference>
<organism evidence="1 2">
    <name type="scientific">Bacillus tequilensis</name>
    <dbReference type="NCBI Taxonomy" id="227866"/>
    <lineage>
        <taxon>Bacteria</taxon>
        <taxon>Bacillati</taxon>
        <taxon>Bacillota</taxon>
        <taxon>Bacilli</taxon>
        <taxon>Bacillales</taxon>
        <taxon>Bacillaceae</taxon>
        <taxon>Bacillus</taxon>
    </lineage>
</organism>
<dbReference type="KEGG" id="bteq:G4P54_01030"/>
<name>A0A6H0WGB0_9BACI</name>
<dbReference type="Pfam" id="PF00756">
    <property type="entry name" value="Esterase"/>
    <property type="match status" value="1"/>
</dbReference>
<accession>A0A6H0WGB0</accession>
<dbReference type="InterPro" id="IPR000801">
    <property type="entry name" value="Esterase-like"/>
</dbReference>
<proteinExistence type="predicted"/>
<dbReference type="PANTHER" id="PTHR48098">
    <property type="entry name" value="ENTEROCHELIN ESTERASE-RELATED"/>
    <property type="match status" value="1"/>
</dbReference>
<keyword evidence="2" id="KW-1185">Reference proteome</keyword>
<sequence>MNGSLSEHKAGKRRFTLYLPPSYSQDTERFPAVYVQDGSSLFQDHTELLESKFQQRILPELVLIGIEPDNRLDEYTPWPAASLSDRFPDFGGLGDHYLSDITNRFIPFIEENWNVTKEPQSRGMIGASLGGLISMFALLKYPTVFRKIGAISGSYWYENAVETIHLSSLKPETARVYMSVGSEEGREKQSIQQHMLQNTIQVHQSLKEKGFTEDHLCLSVEKGAVHHRKYFCKQFITALEWLYGKNRSIQ</sequence>
<evidence type="ECO:0000313" key="1">
    <source>
        <dbReference type="EMBL" id="QIW78527.1"/>
    </source>
</evidence>
<dbReference type="PANTHER" id="PTHR48098:SF3">
    <property type="entry name" value="IRON(III) ENTEROBACTIN ESTERASE"/>
    <property type="match status" value="1"/>
</dbReference>
<dbReference type="Gene3D" id="3.40.50.1820">
    <property type="entry name" value="alpha/beta hydrolase"/>
    <property type="match status" value="1"/>
</dbReference>